<sequence length="60" mass="7669">MVLWFYYFIILLFYYFIVLLFYCFIVLLFYYILLFLNEISDEKNVEMRKLRAIYRNGEIR</sequence>
<dbReference type="RefSeq" id="XP_020047431.1">
    <property type="nucleotide sequence ID" value="XM_020189234.1"/>
</dbReference>
<name>A0A1D2VHJ3_9ASCO</name>
<gene>
    <name evidence="2" type="ORF">ASCRUDRAFT_146300</name>
</gene>
<dbReference type="Proteomes" id="UP000095038">
    <property type="component" value="Unassembled WGS sequence"/>
</dbReference>
<keyword evidence="1" id="KW-0472">Membrane</keyword>
<evidence type="ECO:0000256" key="1">
    <source>
        <dbReference type="SAM" id="Phobius"/>
    </source>
</evidence>
<evidence type="ECO:0000313" key="2">
    <source>
        <dbReference type="EMBL" id="ODV61124.1"/>
    </source>
</evidence>
<protein>
    <submittedName>
        <fullName evidence="2">Uncharacterized protein</fullName>
    </submittedName>
</protein>
<dbReference type="AlphaFoldDB" id="A0A1D2VHJ3"/>
<keyword evidence="1" id="KW-1133">Transmembrane helix</keyword>
<dbReference type="GeneID" id="30962870"/>
<feature type="transmembrane region" description="Helical" evidence="1">
    <location>
        <begin position="6"/>
        <end position="33"/>
    </location>
</feature>
<evidence type="ECO:0000313" key="3">
    <source>
        <dbReference type="Proteomes" id="UP000095038"/>
    </source>
</evidence>
<organism evidence="2 3">
    <name type="scientific">Ascoidea rubescens DSM 1968</name>
    <dbReference type="NCBI Taxonomy" id="1344418"/>
    <lineage>
        <taxon>Eukaryota</taxon>
        <taxon>Fungi</taxon>
        <taxon>Dikarya</taxon>
        <taxon>Ascomycota</taxon>
        <taxon>Saccharomycotina</taxon>
        <taxon>Saccharomycetes</taxon>
        <taxon>Ascoideaceae</taxon>
        <taxon>Ascoidea</taxon>
    </lineage>
</organism>
<dbReference type="InParanoid" id="A0A1D2VHJ3"/>
<keyword evidence="1" id="KW-0812">Transmembrane</keyword>
<accession>A0A1D2VHJ3</accession>
<reference evidence="3" key="1">
    <citation type="submission" date="2016-05" db="EMBL/GenBank/DDBJ databases">
        <title>Comparative genomics of biotechnologically important yeasts.</title>
        <authorList>
            <consortium name="DOE Joint Genome Institute"/>
            <person name="Riley R."/>
            <person name="Haridas S."/>
            <person name="Wolfe K.H."/>
            <person name="Lopes M.R."/>
            <person name="Hittinger C.T."/>
            <person name="Goker M."/>
            <person name="Salamov A."/>
            <person name="Wisecaver J."/>
            <person name="Long T.M."/>
            <person name="Aerts A.L."/>
            <person name="Barry K."/>
            <person name="Choi C."/>
            <person name="Clum A."/>
            <person name="Coughlan A.Y."/>
            <person name="Deshpande S."/>
            <person name="Douglass A.P."/>
            <person name="Hanson S.J."/>
            <person name="Klenk H.-P."/>
            <person name="Labutti K."/>
            <person name="Lapidus A."/>
            <person name="Lindquist E."/>
            <person name="Lipzen A."/>
            <person name="Meier-Kolthoff J.P."/>
            <person name="Ohm R.A."/>
            <person name="Otillar R.P."/>
            <person name="Pangilinan J."/>
            <person name="Peng Y."/>
            <person name="Rokas A."/>
            <person name="Rosa C.A."/>
            <person name="Scheuner C."/>
            <person name="Sibirny A.A."/>
            <person name="Slot J.C."/>
            <person name="Stielow J.B."/>
            <person name="Sun H."/>
            <person name="Kurtzman C.P."/>
            <person name="Blackwell M."/>
            <person name="Grigoriev I.V."/>
            <person name="Jeffries T.W."/>
        </authorList>
    </citation>
    <scope>NUCLEOTIDE SEQUENCE [LARGE SCALE GENOMIC DNA]</scope>
    <source>
        <strain evidence="3">DSM 1968</strain>
    </source>
</reference>
<keyword evidence="3" id="KW-1185">Reference proteome</keyword>
<proteinExistence type="predicted"/>
<dbReference type="EMBL" id="KV454480">
    <property type="protein sequence ID" value="ODV61124.1"/>
    <property type="molecule type" value="Genomic_DNA"/>
</dbReference>